<gene>
    <name evidence="1" type="ORF">RCOM_2087520</name>
</gene>
<keyword evidence="2" id="KW-1185">Reference proteome</keyword>
<dbReference type="EMBL" id="EQ975410">
    <property type="protein sequence ID" value="EEF27431.1"/>
    <property type="molecule type" value="Genomic_DNA"/>
</dbReference>
<accession>B9T9N5</accession>
<dbReference type="AlphaFoldDB" id="B9T9N5"/>
<feature type="non-terminal residue" evidence="1">
    <location>
        <position position="1"/>
    </location>
</feature>
<dbReference type="InParanoid" id="B9T9N5"/>
<proteinExistence type="predicted"/>
<evidence type="ECO:0000313" key="2">
    <source>
        <dbReference type="Proteomes" id="UP000008311"/>
    </source>
</evidence>
<protein>
    <submittedName>
        <fullName evidence="1">Uncharacterized protein</fullName>
    </submittedName>
</protein>
<dbReference type="Proteomes" id="UP000008311">
    <property type="component" value="Unassembled WGS sequence"/>
</dbReference>
<evidence type="ECO:0000313" key="1">
    <source>
        <dbReference type="EMBL" id="EEF27431.1"/>
    </source>
</evidence>
<organism evidence="1 2">
    <name type="scientific">Ricinus communis</name>
    <name type="common">Castor bean</name>
    <dbReference type="NCBI Taxonomy" id="3988"/>
    <lineage>
        <taxon>Eukaryota</taxon>
        <taxon>Viridiplantae</taxon>
        <taxon>Streptophyta</taxon>
        <taxon>Embryophyta</taxon>
        <taxon>Tracheophyta</taxon>
        <taxon>Spermatophyta</taxon>
        <taxon>Magnoliopsida</taxon>
        <taxon>eudicotyledons</taxon>
        <taxon>Gunneridae</taxon>
        <taxon>Pentapetalae</taxon>
        <taxon>rosids</taxon>
        <taxon>fabids</taxon>
        <taxon>Malpighiales</taxon>
        <taxon>Euphorbiaceae</taxon>
        <taxon>Acalyphoideae</taxon>
        <taxon>Acalypheae</taxon>
        <taxon>Ricinus</taxon>
    </lineage>
</organism>
<reference evidence="2" key="1">
    <citation type="journal article" date="2010" name="Nat. Biotechnol.">
        <title>Draft genome sequence of the oilseed species Ricinus communis.</title>
        <authorList>
            <person name="Chan A.P."/>
            <person name="Crabtree J."/>
            <person name="Zhao Q."/>
            <person name="Lorenzi H."/>
            <person name="Orvis J."/>
            <person name="Puiu D."/>
            <person name="Melake-Berhan A."/>
            <person name="Jones K.M."/>
            <person name="Redman J."/>
            <person name="Chen G."/>
            <person name="Cahoon E.B."/>
            <person name="Gedil M."/>
            <person name="Stanke M."/>
            <person name="Haas B.J."/>
            <person name="Wortman J.R."/>
            <person name="Fraser-Liggett C.M."/>
            <person name="Ravel J."/>
            <person name="Rabinowicz P.D."/>
        </authorList>
    </citation>
    <scope>NUCLEOTIDE SEQUENCE [LARGE SCALE GENOMIC DNA]</scope>
    <source>
        <strain evidence="2">cv. Hale</strain>
    </source>
</reference>
<name>B9T9N5_RICCO</name>
<sequence length="135" mass="15521">EFSLHRWPYPSQMMTYPMISSLHSTYSLEGLGCMRPDPPHTINVESFRSEVLKLKPIIRNLARKSYSAVALPDLRKTELPNRPTRLSVVRLQRKNLFCYLTEKSLKGALGRRGILLLRLGTLDRQTGKYSCTLTE</sequence>